<reference evidence="4" key="1">
    <citation type="journal article" date="2019" name="Int. J. Syst. Evol. Microbiol.">
        <title>The Global Catalogue of Microorganisms (GCM) 10K type strain sequencing project: providing services to taxonomists for standard genome sequencing and annotation.</title>
        <authorList>
            <consortium name="The Broad Institute Genomics Platform"/>
            <consortium name="The Broad Institute Genome Sequencing Center for Infectious Disease"/>
            <person name="Wu L."/>
            <person name="Ma J."/>
        </authorList>
    </citation>
    <scope>NUCLEOTIDE SEQUENCE [LARGE SCALE GENOMIC DNA]</scope>
    <source>
        <strain evidence="4">JCM 16923</strain>
    </source>
</reference>
<protein>
    <recommendedName>
        <fullName evidence="2">DUF4189 domain-containing protein</fullName>
    </recommendedName>
</protein>
<evidence type="ECO:0000313" key="3">
    <source>
        <dbReference type="EMBL" id="GAA3956793.1"/>
    </source>
</evidence>
<feature type="signal peptide" evidence="1">
    <location>
        <begin position="1"/>
        <end position="19"/>
    </location>
</feature>
<feature type="domain" description="DUF4189" evidence="2">
    <location>
        <begin position="37"/>
        <end position="126"/>
    </location>
</feature>
<name>A0ABP7NYV8_9ACTN</name>
<dbReference type="Pfam" id="PF13827">
    <property type="entry name" value="DUF4189"/>
    <property type="match status" value="1"/>
</dbReference>
<accession>A0ABP7NYV8</accession>
<evidence type="ECO:0000313" key="4">
    <source>
        <dbReference type="Proteomes" id="UP001418444"/>
    </source>
</evidence>
<sequence length="130" mass="13694">MKMHRFVASLGIAATIATAGTMIPAATPTAEAAGTYWGAISYNYNGRTAYAVNYRTQNGAVRAAKSRCGSRCGYITFRNSCGAAAYKFTGNRTRVGTARGYPTRAAAQRAAKRQAGAGSHIRAWACTSGR</sequence>
<keyword evidence="4" id="KW-1185">Reference proteome</keyword>
<proteinExistence type="predicted"/>
<comment type="caution">
    <text evidence="3">The sequence shown here is derived from an EMBL/GenBank/DDBJ whole genome shotgun (WGS) entry which is preliminary data.</text>
</comment>
<gene>
    <name evidence="3" type="ORF">GCM10022231_14750</name>
</gene>
<dbReference type="Proteomes" id="UP001418444">
    <property type="component" value="Unassembled WGS sequence"/>
</dbReference>
<organism evidence="3 4">
    <name type="scientific">Gordonia caeni</name>
    <dbReference type="NCBI Taxonomy" id="1007097"/>
    <lineage>
        <taxon>Bacteria</taxon>
        <taxon>Bacillati</taxon>
        <taxon>Actinomycetota</taxon>
        <taxon>Actinomycetes</taxon>
        <taxon>Mycobacteriales</taxon>
        <taxon>Gordoniaceae</taxon>
        <taxon>Gordonia</taxon>
    </lineage>
</organism>
<keyword evidence="1" id="KW-0732">Signal</keyword>
<evidence type="ECO:0000259" key="2">
    <source>
        <dbReference type="Pfam" id="PF13827"/>
    </source>
</evidence>
<dbReference type="InterPro" id="IPR025240">
    <property type="entry name" value="DUF4189"/>
</dbReference>
<feature type="chain" id="PRO_5046534720" description="DUF4189 domain-containing protein" evidence="1">
    <location>
        <begin position="20"/>
        <end position="130"/>
    </location>
</feature>
<dbReference type="EMBL" id="BAAAZW010000004">
    <property type="protein sequence ID" value="GAA3956793.1"/>
    <property type="molecule type" value="Genomic_DNA"/>
</dbReference>
<evidence type="ECO:0000256" key="1">
    <source>
        <dbReference type="SAM" id="SignalP"/>
    </source>
</evidence>